<proteinExistence type="predicted"/>
<dbReference type="PANTHER" id="PTHR33667:SF7">
    <property type="entry name" value="RIKEN CDNA 1810020O05 GENE"/>
    <property type="match status" value="1"/>
</dbReference>
<evidence type="ECO:0000313" key="3">
    <source>
        <dbReference type="Proteomes" id="UP000472276"/>
    </source>
</evidence>
<dbReference type="PANTHER" id="PTHR33667">
    <property type="entry name" value="SI:DKEY-57N24.6"/>
    <property type="match status" value="1"/>
</dbReference>
<gene>
    <name evidence="2" type="primary">cfap92</name>
</gene>
<dbReference type="OMA" id="ANILDCF"/>
<dbReference type="AlphaFoldDB" id="A0A668T5M0"/>
<organism evidence="2 3">
    <name type="scientific">Oreochromis aureus</name>
    <name type="common">Israeli tilapia</name>
    <name type="synonym">Chromis aureus</name>
    <dbReference type="NCBI Taxonomy" id="47969"/>
    <lineage>
        <taxon>Eukaryota</taxon>
        <taxon>Metazoa</taxon>
        <taxon>Chordata</taxon>
        <taxon>Craniata</taxon>
        <taxon>Vertebrata</taxon>
        <taxon>Euteleostomi</taxon>
        <taxon>Actinopterygii</taxon>
        <taxon>Neopterygii</taxon>
        <taxon>Teleostei</taxon>
        <taxon>Neoteleostei</taxon>
        <taxon>Acanthomorphata</taxon>
        <taxon>Ovalentaria</taxon>
        <taxon>Cichlomorphae</taxon>
        <taxon>Cichliformes</taxon>
        <taxon>Cichlidae</taxon>
        <taxon>African cichlids</taxon>
        <taxon>Pseudocrenilabrinae</taxon>
        <taxon>Oreochromini</taxon>
        <taxon>Oreochromis</taxon>
    </lineage>
</organism>
<dbReference type="Pfam" id="PF15084">
    <property type="entry name" value="DUF4550"/>
    <property type="match status" value="1"/>
</dbReference>
<accession>A0A668T5M0</accession>
<reference evidence="2" key="2">
    <citation type="submission" date="2025-09" db="UniProtKB">
        <authorList>
            <consortium name="Ensembl"/>
        </authorList>
    </citation>
    <scope>IDENTIFICATION</scope>
</reference>
<evidence type="ECO:0000259" key="1">
    <source>
        <dbReference type="Pfam" id="PF15084"/>
    </source>
</evidence>
<feature type="domain" description="DUF4550" evidence="1">
    <location>
        <begin position="91"/>
        <end position="182"/>
    </location>
</feature>
<dbReference type="Ensembl" id="ENSOABT00000022958.2">
    <property type="protein sequence ID" value="ENSOABP00000022305.1"/>
    <property type="gene ID" value="ENSOABG00000010785.2"/>
</dbReference>
<dbReference type="Proteomes" id="UP000472276">
    <property type="component" value="Unassembled WGS sequence"/>
</dbReference>
<dbReference type="InterPro" id="IPR027876">
    <property type="entry name" value="DUF4550"/>
</dbReference>
<protein>
    <recommendedName>
        <fullName evidence="1">DUF4550 domain-containing protein</fullName>
    </recommendedName>
</protein>
<keyword evidence="3" id="KW-1185">Reference proteome</keyword>
<reference evidence="2" key="1">
    <citation type="submission" date="2025-08" db="UniProtKB">
        <authorList>
            <consortium name="Ensembl"/>
        </authorList>
    </citation>
    <scope>IDENTIFICATION</scope>
</reference>
<name>A0A668T5M0_OREAU</name>
<evidence type="ECO:0000313" key="2">
    <source>
        <dbReference type="Ensembl" id="ENSOABP00000022305.1"/>
    </source>
</evidence>
<dbReference type="InterPro" id="IPR035892">
    <property type="entry name" value="C2_domain_sf"/>
</dbReference>
<dbReference type="SUPFAM" id="SSF49562">
    <property type="entry name" value="C2 domain (Calcium/lipid-binding domain, CaLB)"/>
    <property type="match status" value="1"/>
</dbReference>
<sequence>MSEKSVCNPTCDDENISEKEQEEVLVFETELLSSTDSYEDIKVQTDDSAYYVTWTVYIALAVPQGEVSAPEDSEKAMKTKNVSVHKAQSCYHIEYKLLPGDTETVKVDILVFGPAAKIYREDECKILRTWLEGDQIWVGWAQRFNIGVSRDVLISLLPHKIRLQIWNTKDKLCSQARYERVRAFRLSQELSEDDTERGCIETMVNNLRSLYEKKTNTSKSHRSNFCVDLSPDVGSETGFEKTTSDSHNLEAIRNSGTASFEITPVCLLAGENSLTENIPVCSSGVFEIIFNISLDQSLMSDQLKAELNPLVITILSATSLPSSSVPFHVLQENCMPVYCQYKFHNLNEHRTNYHKQDTNIYFRDVNVILTGLMSRKELYEFLSGPPLEIEVHDRDQKSEALKTQTLGTASEHDIQFGGSVLQQKSSAINPHGIAKLNLSELLLGKKSLKVRLPIKCSPLLLDRERSPHKRKMSEKPMPQGHYYAANSQLKVKVEITCPLSVQNDSCDEDSCKGPFGRIVYLFEYSNSSAMTKLRSEILRINAAAFHLGSRSVENIETALSNCQMNFKHSETKDLDFVSGFHVIDKKTQIFVLEGLKQKAVKRLWEAIPMKLSGSEEEQVTVLYNSNLAFFRRIYDSLEMSLSPIHLSQSLETIMKKSQIYIIGTIPQPCFQALSRLSQLCQVKQLKEVVEYNLFPSADMILSLSSVFGLYAEKREQKVWANTEGSIPTLPIRMKRHGPISTHNTEYITRKQNRPLQQLKDFVQENIKKVQEQREQLQKPEAAVLRIDVAAGRAAHNYSIQTFNSNERARELLCKEMAKVPGRRFTYSQWYNSATVEPGDIPWKTNARSSTSTFWNISTSKSKVHPNHPDEARVEELRKPWRENILHANTLKPTLSRDTWPWTQRSEDFELYRKPPRFFSTSPVTIYLAGDCLQQEQLQAARAQYSRWKKQLLPDGSNVNSADNSPVQQFKCHMKGNLERTQDILKDLPKKYSLRKPGMMLKPFPQLSVMNAADDKAEERERVPLAPGPCMACSLGRNAFPRHNSQYSKYHYNGFCEQHSFLYKRTALPLTDRERSIFRFQK</sequence>